<comment type="caution">
    <text evidence="4">The sequence shown here is derived from an EMBL/GenBank/DDBJ whole genome shotgun (WGS) entry which is preliminary data.</text>
</comment>
<dbReference type="SMART" id="SM00356">
    <property type="entry name" value="ZnF_C3H1"/>
    <property type="match status" value="2"/>
</dbReference>
<keyword evidence="1" id="KW-0863">Zinc-finger</keyword>
<evidence type="ECO:0000256" key="1">
    <source>
        <dbReference type="PROSITE-ProRule" id="PRU00723"/>
    </source>
</evidence>
<feature type="compositionally biased region" description="Low complexity" evidence="2">
    <location>
        <begin position="111"/>
        <end position="120"/>
    </location>
</feature>
<evidence type="ECO:0000313" key="4">
    <source>
        <dbReference type="EMBL" id="KAL0272861.1"/>
    </source>
</evidence>
<feature type="compositionally biased region" description="Basic and acidic residues" evidence="2">
    <location>
        <begin position="127"/>
        <end position="143"/>
    </location>
</feature>
<sequence>MERRDQDCYFYYYSTCAKGEQCVFRHEPAALGCEKTCPHWQKRNCVNVHCNLRHMEMKKNRKTIPCYWENQPSGCIKPHCPFLHKYPRDRNQIAELEKKECEPQPPPAPQQPQQQQQQQQVSTSRGPLDRGDWSHPGYERTQEHVQVASEGDVAVTGTPRVSQGNVTPGPVPDPLVVSLDDGIMRLY</sequence>
<protein>
    <recommendedName>
        <fullName evidence="3">C3H1-type domain-containing protein</fullName>
    </recommendedName>
</protein>
<dbReference type="PANTHER" id="PTHR15725:SF14">
    <property type="entry name" value="ZINC FINGER CCCH DOMAIN-CONTAINING PROTEIN 11A"/>
    <property type="match status" value="1"/>
</dbReference>
<dbReference type="Pfam" id="PF15663">
    <property type="entry name" value="zf-CCCH_3"/>
    <property type="match status" value="1"/>
</dbReference>
<proteinExistence type="predicted"/>
<evidence type="ECO:0000256" key="2">
    <source>
        <dbReference type="SAM" id="MobiDB-lite"/>
    </source>
</evidence>
<gene>
    <name evidence="4" type="ORF">PYX00_005684</name>
</gene>
<organism evidence="4">
    <name type="scientific">Menopon gallinae</name>
    <name type="common">poultry shaft louse</name>
    <dbReference type="NCBI Taxonomy" id="328185"/>
    <lineage>
        <taxon>Eukaryota</taxon>
        <taxon>Metazoa</taxon>
        <taxon>Ecdysozoa</taxon>
        <taxon>Arthropoda</taxon>
        <taxon>Hexapoda</taxon>
        <taxon>Insecta</taxon>
        <taxon>Pterygota</taxon>
        <taxon>Neoptera</taxon>
        <taxon>Paraneoptera</taxon>
        <taxon>Psocodea</taxon>
        <taxon>Troctomorpha</taxon>
        <taxon>Phthiraptera</taxon>
        <taxon>Amblycera</taxon>
        <taxon>Menoponidae</taxon>
        <taxon>Menopon</taxon>
    </lineage>
</organism>
<dbReference type="EMBL" id="JARGDH010000003">
    <property type="protein sequence ID" value="KAL0272861.1"/>
    <property type="molecule type" value="Genomic_DNA"/>
</dbReference>
<feature type="domain" description="C3H1-type" evidence="3">
    <location>
        <begin position="2"/>
        <end position="29"/>
    </location>
</feature>
<feature type="region of interest" description="Disordered" evidence="2">
    <location>
        <begin position="98"/>
        <end position="174"/>
    </location>
</feature>
<dbReference type="AlphaFoldDB" id="A0AAW2HTP0"/>
<keyword evidence="1" id="KW-0479">Metal-binding</keyword>
<name>A0AAW2HTP0_9NEOP</name>
<dbReference type="Gene3D" id="4.10.1000.10">
    <property type="entry name" value="Zinc finger, CCCH-type"/>
    <property type="match status" value="1"/>
</dbReference>
<accession>A0AAW2HTP0</accession>
<dbReference type="PANTHER" id="PTHR15725">
    <property type="entry name" value="ZN-FINGER, C-X8-C-X5-C-X3-H TYPE-CONTAINING"/>
    <property type="match status" value="1"/>
</dbReference>
<feature type="zinc finger region" description="C3H1-type" evidence="1">
    <location>
        <begin position="2"/>
        <end position="29"/>
    </location>
</feature>
<dbReference type="InterPro" id="IPR000571">
    <property type="entry name" value="Znf_CCCH"/>
</dbReference>
<dbReference type="GO" id="GO:0008270">
    <property type="term" value="F:zinc ion binding"/>
    <property type="evidence" value="ECO:0007669"/>
    <property type="project" value="UniProtKB-KW"/>
</dbReference>
<dbReference type="PROSITE" id="PS50103">
    <property type="entry name" value="ZF_C3H1"/>
    <property type="match status" value="1"/>
</dbReference>
<dbReference type="InterPro" id="IPR041686">
    <property type="entry name" value="Znf-CCCH_3"/>
</dbReference>
<evidence type="ECO:0000259" key="3">
    <source>
        <dbReference type="PROSITE" id="PS50103"/>
    </source>
</evidence>
<reference evidence="4" key="1">
    <citation type="journal article" date="2024" name="Gigascience">
        <title>Chromosome-level genome of the poultry shaft louse Menopon gallinae provides insight into the host-switching and adaptive evolution of parasitic lice.</title>
        <authorList>
            <person name="Xu Y."/>
            <person name="Ma L."/>
            <person name="Liu S."/>
            <person name="Liang Y."/>
            <person name="Liu Q."/>
            <person name="He Z."/>
            <person name="Tian L."/>
            <person name="Duan Y."/>
            <person name="Cai W."/>
            <person name="Li H."/>
            <person name="Song F."/>
        </authorList>
    </citation>
    <scope>NUCLEOTIDE SEQUENCE</scope>
    <source>
        <strain evidence="4">Cailab_2023a</strain>
    </source>
</reference>
<keyword evidence="1" id="KW-0862">Zinc</keyword>
<dbReference type="EMBL" id="JARGDH010000003">
    <property type="protein sequence ID" value="KAL0272862.1"/>
    <property type="molecule type" value="Genomic_DNA"/>
</dbReference>